<evidence type="ECO:0000313" key="2">
    <source>
        <dbReference type="Proteomes" id="UP001177003"/>
    </source>
</evidence>
<keyword evidence="2" id="KW-1185">Reference proteome</keyword>
<protein>
    <submittedName>
        <fullName evidence="1">Uncharacterized protein</fullName>
    </submittedName>
</protein>
<reference evidence="1" key="1">
    <citation type="submission" date="2023-04" db="EMBL/GenBank/DDBJ databases">
        <authorList>
            <person name="Vijverberg K."/>
            <person name="Xiong W."/>
            <person name="Schranz E."/>
        </authorList>
    </citation>
    <scope>NUCLEOTIDE SEQUENCE</scope>
</reference>
<dbReference type="Proteomes" id="UP001177003">
    <property type="component" value="Chromosome 5"/>
</dbReference>
<organism evidence="1 2">
    <name type="scientific">Lactuca saligna</name>
    <name type="common">Willowleaf lettuce</name>
    <dbReference type="NCBI Taxonomy" id="75948"/>
    <lineage>
        <taxon>Eukaryota</taxon>
        <taxon>Viridiplantae</taxon>
        <taxon>Streptophyta</taxon>
        <taxon>Embryophyta</taxon>
        <taxon>Tracheophyta</taxon>
        <taxon>Spermatophyta</taxon>
        <taxon>Magnoliopsida</taxon>
        <taxon>eudicotyledons</taxon>
        <taxon>Gunneridae</taxon>
        <taxon>Pentapetalae</taxon>
        <taxon>asterids</taxon>
        <taxon>campanulids</taxon>
        <taxon>Asterales</taxon>
        <taxon>Asteraceae</taxon>
        <taxon>Cichorioideae</taxon>
        <taxon>Cichorieae</taxon>
        <taxon>Lactucinae</taxon>
        <taxon>Lactuca</taxon>
    </lineage>
</organism>
<proteinExistence type="predicted"/>
<gene>
    <name evidence="1" type="ORF">LSALG_LOCUS25864</name>
</gene>
<accession>A0AA35Z5S9</accession>
<name>A0AA35Z5S9_LACSI</name>
<dbReference type="EMBL" id="OX465081">
    <property type="protein sequence ID" value="CAI9286445.1"/>
    <property type="molecule type" value="Genomic_DNA"/>
</dbReference>
<dbReference type="AlphaFoldDB" id="A0AA35Z5S9"/>
<evidence type="ECO:0000313" key="1">
    <source>
        <dbReference type="EMBL" id="CAI9286445.1"/>
    </source>
</evidence>
<sequence length="232" mass="26361">MKHCDAEHMINIIVHHKNQMMKTIRTLKHNIKTAKAIQGNLAKTLTQTPHFLNYAVSAKILDTEDVFNTKANNGVVALEEEINQSIATLKKIPDNIPKGFNFGNIIKEPLEGSGKSKEIIKDCQGFVLRGYRSHCFIFLIFHRDQRFLSLSFSRVREYSVFPSSSLRSRFFVSLVTTGFIMLLGCTLMNCSCMTSGCDVILFHCHQSRQTEYISSLLISREVTTIALFVHQN</sequence>